<evidence type="ECO:0000256" key="4">
    <source>
        <dbReference type="ARBA" id="ARBA00022801"/>
    </source>
</evidence>
<name>A0A0C9YFG7_9AGAM</name>
<evidence type="ECO:0000256" key="2">
    <source>
        <dbReference type="ARBA" id="ARBA00001946"/>
    </source>
</evidence>
<dbReference type="GO" id="GO:0015938">
    <property type="term" value="P:coenzyme A catabolic process"/>
    <property type="evidence" value="ECO:0007669"/>
    <property type="project" value="TreeGrafter"/>
</dbReference>
<reference evidence="9" key="2">
    <citation type="submission" date="2015-01" db="EMBL/GenBank/DDBJ databases">
        <title>Evolutionary Origins and Diversification of the Mycorrhizal Mutualists.</title>
        <authorList>
            <consortium name="DOE Joint Genome Institute"/>
            <consortium name="Mycorrhizal Genomics Consortium"/>
            <person name="Kohler A."/>
            <person name="Kuo A."/>
            <person name="Nagy L.G."/>
            <person name="Floudas D."/>
            <person name="Copeland A."/>
            <person name="Barry K.W."/>
            <person name="Cichocki N."/>
            <person name="Veneault-Fourrey C."/>
            <person name="LaButti K."/>
            <person name="Lindquist E.A."/>
            <person name="Lipzen A."/>
            <person name="Lundell T."/>
            <person name="Morin E."/>
            <person name="Murat C."/>
            <person name="Riley R."/>
            <person name="Ohm R."/>
            <person name="Sun H."/>
            <person name="Tunlid A."/>
            <person name="Henrissat B."/>
            <person name="Grigoriev I.V."/>
            <person name="Hibbett D.S."/>
            <person name="Martin F."/>
        </authorList>
    </citation>
    <scope>NUCLEOTIDE SEQUENCE [LARGE SCALE GENOMIC DNA]</scope>
    <source>
        <strain evidence="9">441</strain>
    </source>
</reference>
<dbReference type="PANTHER" id="PTHR12992">
    <property type="entry name" value="NUDIX HYDROLASE"/>
    <property type="match status" value="1"/>
</dbReference>
<dbReference type="InterPro" id="IPR045121">
    <property type="entry name" value="CoAse"/>
</dbReference>
<dbReference type="STRING" id="765257.A0A0C9YFG7"/>
<dbReference type="AlphaFoldDB" id="A0A0C9YFG7"/>
<comment type="cofactor">
    <cofactor evidence="1">
        <name>Mn(2+)</name>
        <dbReference type="ChEBI" id="CHEBI:29035"/>
    </cofactor>
</comment>
<keyword evidence="9" id="KW-1185">Reference proteome</keyword>
<protein>
    <recommendedName>
        <fullName evidence="7">Nudix hydrolase domain-containing protein</fullName>
    </recommendedName>
</protein>
<evidence type="ECO:0000256" key="1">
    <source>
        <dbReference type="ARBA" id="ARBA00001936"/>
    </source>
</evidence>
<dbReference type="SUPFAM" id="SSF55811">
    <property type="entry name" value="Nudix"/>
    <property type="match status" value="1"/>
</dbReference>
<dbReference type="Gene3D" id="3.90.79.10">
    <property type="entry name" value="Nucleoside Triphosphate Pyrophosphohydrolase"/>
    <property type="match status" value="1"/>
</dbReference>
<accession>A0A0C9YFG7</accession>
<feature type="domain" description="Nudix hydrolase" evidence="7">
    <location>
        <begin position="57"/>
        <end position="228"/>
    </location>
</feature>
<evidence type="ECO:0000313" key="9">
    <source>
        <dbReference type="Proteomes" id="UP000054018"/>
    </source>
</evidence>
<sequence>MFFKRFMASTSSASSSMTHSAISLTAPFTRNSLDTIRAALLDYTTGARLSSGPDPNESHAAVLVPLCNVDGVPGVLLEVRGNLRSHPGEVSFPGGKVDEVWQLTARFNCTLLLTISQADSSFLAAALREVHEEVGVPPDRVDVLGHLGPPERSLKGLRVWPYIGFVYPPGTASPDQGPDAPLPSLSIDSLVVSQPEVAAVFHLPLSAFACQARLKPSLFRASRPYWTIDVSDLVPRRVQTQGDIDHGHDLVERTVALGIRIRDTKG</sequence>
<dbReference type="Proteomes" id="UP000054018">
    <property type="component" value="Unassembled WGS sequence"/>
</dbReference>
<organism evidence="8 9">
    <name type="scientific">Pisolithus microcarpus 441</name>
    <dbReference type="NCBI Taxonomy" id="765257"/>
    <lineage>
        <taxon>Eukaryota</taxon>
        <taxon>Fungi</taxon>
        <taxon>Dikarya</taxon>
        <taxon>Basidiomycota</taxon>
        <taxon>Agaricomycotina</taxon>
        <taxon>Agaricomycetes</taxon>
        <taxon>Agaricomycetidae</taxon>
        <taxon>Boletales</taxon>
        <taxon>Sclerodermatineae</taxon>
        <taxon>Pisolithaceae</taxon>
        <taxon>Pisolithus</taxon>
    </lineage>
</organism>
<comment type="cofactor">
    <cofactor evidence="2">
        <name>Mg(2+)</name>
        <dbReference type="ChEBI" id="CHEBI:18420"/>
    </cofactor>
</comment>
<gene>
    <name evidence="8" type="ORF">PISMIDRAFT_679043</name>
</gene>
<dbReference type="EMBL" id="KN833724">
    <property type="protein sequence ID" value="KIK23610.1"/>
    <property type="molecule type" value="Genomic_DNA"/>
</dbReference>
<keyword evidence="4" id="KW-0378">Hydrolase</keyword>
<evidence type="ECO:0000313" key="8">
    <source>
        <dbReference type="EMBL" id="KIK23610.1"/>
    </source>
</evidence>
<proteinExistence type="predicted"/>
<dbReference type="Pfam" id="PF00293">
    <property type="entry name" value="NUDIX"/>
    <property type="match status" value="1"/>
</dbReference>
<dbReference type="CDD" id="cd03426">
    <property type="entry name" value="NUDIX_CoAse_Nudt7"/>
    <property type="match status" value="1"/>
</dbReference>
<dbReference type="OrthoDB" id="206213at2759"/>
<dbReference type="HOGENOM" id="CLU_076940_0_0_1"/>
<evidence type="ECO:0000256" key="3">
    <source>
        <dbReference type="ARBA" id="ARBA00022723"/>
    </source>
</evidence>
<dbReference type="GO" id="GO:0046872">
    <property type="term" value="F:metal ion binding"/>
    <property type="evidence" value="ECO:0007669"/>
    <property type="project" value="UniProtKB-KW"/>
</dbReference>
<dbReference type="InterPro" id="IPR015797">
    <property type="entry name" value="NUDIX_hydrolase-like_dom_sf"/>
</dbReference>
<evidence type="ECO:0000259" key="7">
    <source>
        <dbReference type="PROSITE" id="PS51462"/>
    </source>
</evidence>
<dbReference type="GO" id="GO:0010945">
    <property type="term" value="F:coenzyme A diphosphatase activity"/>
    <property type="evidence" value="ECO:0007669"/>
    <property type="project" value="InterPro"/>
</dbReference>
<evidence type="ECO:0000256" key="5">
    <source>
        <dbReference type="ARBA" id="ARBA00022842"/>
    </source>
</evidence>
<dbReference type="InterPro" id="IPR000086">
    <property type="entry name" value="NUDIX_hydrolase_dom"/>
</dbReference>
<keyword evidence="3" id="KW-0479">Metal-binding</keyword>
<keyword evidence="5" id="KW-0460">Magnesium</keyword>
<reference evidence="8 9" key="1">
    <citation type="submission" date="2014-04" db="EMBL/GenBank/DDBJ databases">
        <authorList>
            <consortium name="DOE Joint Genome Institute"/>
            <person name="Kuo A."/>
            <person name="Kohler A."/>
            <person name="Costa M.D."/>
            <person name="Nagy L.G."/>
            <person name="Floudas D."/>
            <person name="Copeland A."/>
            <person name="Barry K.W."/>
            <person name="Cichocki N."/>
            <person name="Veneault-Fourrey C."/>
            <person name="LaButti K."/>
            <person name="Lindquist E.A."/>
            <person name="Lipzen A."/>
            <person name="Lundell T."/>
            <person name="Morin E."/>
            <person name="Murat C."/>
            <person name="Sun H."/>
            <person name="Tunlid A."/>
            <person name="Henrissat B."/>
            <person name="Grigoriev I.V."/>
            <person name="Hibbett D.S."/>
            <person name="Martin F."/>
            <person name="Nordberg H.P."/>
            <person name="Cantor M.N."/>
            <person name="Hua S.X."/>
        </authorList>
    </citation>
    <scope>NUCLEOTIDE SEQUENCE [LARGE SCALE GENOMIC DNA]</scope>
    <source>
        <strain evidence="8 9">441</strain>
    </source>
</reference>
<keyword evidence="6" id="KW-0464">Manganese</keyword>
<dbReference type="PROSITE" id="PS51462">
    <property type="entry name" value="NUDIX"/>
    <property type="match status" value="1"/>
</dbReference>
<evidence type="ECO:0000256" key="6">
    <source>
        <dbReference type="ARBA" id="ARBA00023211"/>
    </source>
</evidence>
<dbReference type="PANTHER" id="PTHR12992:SF24">
    <property type="entry name" value="PEROXISOMAL COENZYME A DIPHOSPHATASE NUDT7"/>
    <property type="match status" value="1"/>
</dbReference>